<gene>
    <name evidence="2" type="ORF">GP486_000850</name>
</gene>
<dbReference type="Proteomes" id="UP000750711">
    <property type="component" value="Unassembled WGS sequence"/>
</dbReference>
<keyword evidence="3" id="KW-1185">Reference proteome</keyword>
<comment type="caution">
    <text evidence="2">The sequence shown here is derived from an EMBL/GenBank/DDBJ whole genome shotgun (WGS) entry which is preliminary data.</text>
</comment>
<name>A0A9P8RT60_9PEZI</name>
<accession>A0A9P8RT60</accession>
<sequence>MAAKTRNLIRELSSTLSASTYDVDSPAKARERANLLKSTAPFAGRNCFDTMRPPPRATYVYSTLLDSPLTVEMIRSAKKIRPYQFEIPIEGDKNRLRVELKDGTNWIVKIPEPNSDACKELNRTSNQITETFEKWAKEGWARELRELKWKVYSEEQLELSDKTDAAIWDRDLITRQTKSDIQEKLANDHVFFVQKQRSFGTPSFCSYVFCPAPEGRTPLGSYRLSLEPRDNMNLLKVPEDPIRLGGKRGYGVRGVRWFCLTCVEAIWNGVDLITPETLAEIAVKVAKGKIGSNMATKKSGNTNAGDGNQAETTSKGGRKSPAIVRNKEKIPLLPTPPAPPAPFTSLSQSLYSFMYAETREQEHNYYKLPLPQHAALLKWKTTIVRRTENEVKSNIECRKRNGILLDCKDPGGDFSHDEKYWIQIQDSESHAQLRGLVDPLGKIVELCTAECRDKELSEIFRTIDARVQDEWDSIGYVPQPPRPKRIVVLKFDYLKYFPHLRDATYPRRGDVRSDTSGDITESSSSEEEL</sequence>
<evidence type="ECO:0000313" key="2">
    <source>
        <dbReference type="EMBL" id="KAH0565753.1"/>
    </source>
</evidence>
<evidence type="ECO:0000256" key="1">
    <source>
        <dbReference type="SAM" id="MobiDB-lite"/>
    </source>
</evidence>
<evidence type="ECO:0000313" key="3">
    <source>
        <dbReference type="Proteomes" id="UP000750711"/>
    </source>
</evidence>
<feature type="region of interest" description="Disordered" evidence="1">
    <location>
        <begin position="507"/>
        <end position="529"/>
    </location>
</feature>
<protein>
    <submittedName>
        <fullName evidence="2">Uncharacterized protein</fullName>
    </submittedName>
</protein>
<organism evidence="2 3">
    <name type="scientific">Trichoglossum hirsutum</name>
    <dbReference type="NCBI Taxonomy" id="265104"/>
    <lineage>
        <taxon>Eukaryota</taxon>
        <taxon>Fungi</taxon>
        <taxon>Dikarya</taxon>
        <taxon>Ascomycota</taxon>
        <taxon>Pezizomycotina</taxon>
        <taxon>Geoglossomycetes</taxon>
        <taxon>Geoglossales</taxon>
        <taxon>Geoglossaceae</taxon>
        <taxon>Trichoglossum</taxon>
    </lineage>
</organism>
<dbReference type="AlphaFoldDB" id="A0A9P8RT60"/>
<dbReference type="EMBL" id="JAGHQM010000063">
    <property type="protein sequence ID" value="KAH0565753.1"/>
    <property type="molecule type" value="Genomic_DNA"/>
</dbReference>
<reference evidence="2" key="1">
    <citation type="submission" date="2021-03" db="EMBL/GenBank/DDBJ databases">
        <title>Comparative genomics and phylogenomic investigation of the class Geoglossomycetes provide insights into ecological specialization and systematics.</title>
        <authorList>
            <person name="Melie T."/>
            <person name="Pirro S."/>
            <person name="Miller A.N."/>
            <person name="Quandt A."/>
        </authorList>
    </citation>
    <scope>NUCLEOTIDE SEQUENCE</scope>
    <source>
        <strain evidence="2">CAQ_001_2017</strain>
    </source>
</reference>
<proteinExistence type="predicted"/>
<feature type="region of interest" description="Disordered" evidence="1">
    <location>
        <begin position="293"/>
        <end position="323"/>
    </location>
</feature>
<feature type="compositionally biased region" description="Polar residues" evidence="1">
    <location>
        <begin position="293"/>
        <end position="315"/>
    </location>
</feature>